<dbReference type="EMBL" id="BDGJ01000168">
    <property type="protein sequence ID" value="GAW93745.1"/>
    <property type="molecule type" value="Genomic_DNA"/>
</dbReference>
<protein>
    <submittedName>
        <fullName evidence="5">UBA/THIF-type NAD/FAD binding fold</fullName>
    </submittedName>
</protein>
<dbReference type="AlphaFoldDB" id="A0A1Z5HWQ6"/>
<accession>A0A1Z5HWQ6</accession>
<sequence length="268" mass="29009">MNFNEEQILRYSRQIILPEVGGKGQEKLLQSRVLIVGAGGLGSPVAYYLTAAGVGHIGIVDSDVVDLSNLQRQILHRTADVGKRKVDSAQEKLEALNPDVEIITYHTRLGKENVRELIADYDLIIDGVDNFPARYLLNDACVLSGKTLVEAGILRWDGMVMTIKPGEGPCYRCVFPSPPPPGAVPSCQEAGVIGAVAGVMGVLQAGEALKILLGVGKPLVGRLLIFDALESRFREVEVARNPKCPVCGDEPAITELVEYDLHCQIRGR</sequence>
<proteinExistence type="predicted"/>
<dbReference type="PANTHER" id="PTHR10953:SF102">
    <property type="entry name" value="ADENYLYLTRANSFERASE AND SULFURTRANSFERASE MOCS3"/>
    <property type="match status" value="1"/>
</dbReference>
<dbReference type="NCBIfam" id="NF004281">
    <property type="entry name" value="PRK05690.1"/>
    <property type="match status" value="1"/>
</dbReference>
<comment type="caution">
    <text evidence="5">The sequence shown here is derived from an EMBL/GenBank/DDBJ whole genome shotgun (WGS) entry which is preliminary data.</text>
</comment>
<dbReference type="GO" id="GO:0005524">
    <property type="term" value="F:ATP binding"/>
    <property type="evidence" value="ECO:0007669"/>
    <property type="project" value="UniProtKB-KW"/>
</dbReference>
<keyword evidence="3" id="KW-0067">ATP-binding</keyword>
<dbReference type="GO" id="GO:0005829">
    <property type="term" value="C:cytosol"/>
    <property type="evidence" value="ECO:0007669"/>
    <property type="project" value="TreeGrafter"/>
</dbReference>
<dbReference type="PANTHER" id="PTHR10953">
    <property type="entry name" value="UBIQUITIN-ACTIVATING ENZYME E1"/>
    <property type="match status" value="1"/>
</dbReference>
<dbReference type="GO" id="GO:0016779">
    <property type="term" value="F:nucleotidyltransferase activity"/>
    <property type="evidence" value="ECO:0007669"/>
    <property type="project" value="TreeGrafter"/>
</dbReference>
<dbReference type="CDD" id="cd00757">
    <property type="entry name" value="ThiF_MoeB_HesA_family"/>
    <property type="match status" value="1"/>
</dbReference>
<organism evidence="5 6">
    <name type="scientific">Calderihabitans maritimus</name>
    <dbReference type="NCBI Taxonomy" id="1246530"/>
    <lineage>
        <taxon>Bacteria</taxon>
        <taxon>Bacillati</taxon>
        <taxon>Bacillota</taxon>
        <taxon>Clostridia</taxon>
        <taxon>Neomoorellales</taxon>
        <taxon>Calderihabitantaceae</taxon>
        <taxon>Calderihabitans</taxon>
    </lineage>
</organism>
<evidence type="ECO:0000259" key="4">
    <source>
        <dbReference type="Pfam" id="PF00899"/>
    </source>
</evidence>
<dbReference type="OrthoDB" id="9804286at2"/>
<dbReference type="Pfam" id="PF00899">
    <property type="entry name" value="ThiF"/>
    <property type="match status" value="1"/>
</dbReference>
<dbReference type="InterPro" id="IPR000594">
    <property type="entry name" value="ThiF_NAD_FAD-bd"/>
</dbReference>
<dbReference type="GO" id="GO:0008641">
    <property type="term" value="F:ubiquitin-like modifier activating enzyme activity"/>
    <property type="evidence" value="ECO:0007669"/>
    <property type="project" value="InterPro"/>
</dbReference>
<evidence type="ECO:0000313" key="6">
    <source>
        <dbReference type="Proteomes" id="UP000197032"/>
    </source>
</evidence>
<gene>
    <name evidence="5" type="ORF">KKC1_28730</name>
</gene>
<name>A0A1Z5HWQ6_9FIRM</name>
<evidence type="ECO:0000313" key="5">
    <source>
        <dbReference type="EMBL" id="GAW93745.1"/>
    </source>
</evidence>
<keyword evidence="6" id="KW-1185">Reference proteome</keyword>
<dbReference type="GO" id="GO:0008146">
    <property type="term" value="F:sulfotransferase activity"/>
    <property type="evidence" value="ECO:0007669"/>
    <property type="project" value="TreeGrafter"/>
</dbReference>
<dbReference type="InterPro" id="IPR035985">
    <property type="entry name" value="Ubiquitin-activating_enz"/>
</dbReference>
<evidence type="ECO:0000256" key="1">
    <source>
        <dbReference type="ARBA" id="ARBA00022679"/>
    </source>
</evidence>
<evidence type="ECO:0000256" key="3">
    <source>
        <dbReference type="ARBA" id="ARBA00022840"/>
    </source>
</evidence>
<dbReference type="RefSeq" id="WP_088554820.1">
    <property type="nucleotide sequence ID" value="NZ_BDGJ01000168.1"/>
</dbReference>
<dbReference type="FunFam" id="3.40.50.720:FF:000033">
    <property type="entry name" value="Adenylyltransferase and sulfurtransferase MOCS3"/>
    <property type="match status" value="1"/>
</dbReference>
<evidence type="ECO:0000256" key="2">
    <source>
        <dbReference type="ARBA" id="ARBA00022741"/>
    </source>
</evidence>
<keyword evidence="1" id="KW-0808">Transferase</keyword>
<feature type="domain" description="THIF-type NAD/FAD binding fold" evidence="4">
    <location>
        <begin position="11"/>
        <end position="246"/>
    </location>
</feature>
<keyword evidence="2" id="KW-0547">Nucleotide-binding</keyword>
<dbReference type="InterPro" id="IPR045886">
    <property type="entry name" value="ThiF/MoeB/HesA"/>
</dbReference>
<dbReference type="Proteomes" id="UP000197032">
    <property type="component" value="Unassembled WGS sequence"/>
</dbReference>
<reference evidence="6" key="1">
    <citation type="journal article" date="2017" name="Appl. Environ. Microbiol.">
        <title>Genomic analysis of Calderihabitans maritimus KKC1, a thermophilic hydrogenogenic carboxydotrophic bacterium isolated from marine sediment.</title>
        <authorList>
            <person name="Omae K."/>
            <person name="Yoneda Y."/>
            <person name="Fukuyama Y."/>
            <person name="Yoshida T."/>
            <person name="Sako Y."/>
        </authorList>
    </citation>
    <scope>NUCLEOTIDE SEQUENCE [LARGE SCALE GENOMIC DNA]</scope>
    <source>
        <strain evidence="6">KKC1</strain>
    </source>
</reference>
<dbReference type="Gene3D" id="3.40.50.720">
    <property type="entry name" value="NAD(P)-binding Rossmann-like Domain"/>
    <property type="match status" value="1"/>
</dbReference>
<dbReference type="GO" id="GO:0004792">
    <property type="term" value="F:thiosulfate-cyanide sulfurtransferase activity"/>
    <property type="evidence" value="ECO:0007669"/>
    <property type="project" value="TreeGrafter"/>
</dbReference>
<dbReference type="SUPFAM" id="SSF69572">
    <property type="entry name" value="Activating enzymes of the ubiquitin-like proteins"/>
    <property type="match status" value="1"/>
</dbReference>